<reference evidence="2 3" key="1">
    <citation type="submission" date="2017-11" db="EMBL/GenBank/DDBJ databases">
        <title>Complete genome sequence of Streptomyces lavendulae subsp. lavendulae CCM 3239 (formerly 'Streptomyces aureofaciens CCM 3239'), the producer of the angucycline-type antibiotic auricin.</title>
        <authorList>
            <person name="Busche T."/>
            <person name="Novakova R."/>
            <person name="Al'Dilaimi A."/>
            <person name="Homerova D."/>
            <person name="Feckova L."/>
            <person name="Rezuchova B."/>
            <person name="Mingyar E."/>
            <person name="Csolleiova D."/>
            <person name="Bekeova C."/>
            <person name="Winkler A."/>
            <person name="Sevcikova B."/>
            <person name="Kalinowski J."/>
            <person name="Kormanec J."/>
            <person name="Ruckert C."/>
        </authorList>
    </citation>
    <scope>NUCLEOTIDE SEQUENCE [LARGE SCALE GENOMIC DNA]</scope>
    <source>
        <strain evidence="2 3">CCM 3239</strain>
    </source>
</reference>
<dbReference type="RefSeq" id="WP_158740712.1">
    <property type="nucleotide sequence ID" value="NZ_CP024985.1"/>
</dbReference>
<organism evidence="2 3">
    <name type="scientific">Streptomyces lavendulae subsp. lavendulae</name>
    <dbReference type="NCBI Taxonomy" id="58340"/>
    <lineage>
        <taxon>Bacteria</taxon>
        <taxon>Bacillati</taxon>
        <taxon>Actinomycetota</taxon>
        <taxon>Actinomycetes</taxon>
        <taxon>Kitasatosporales</taxon>
        <taxon>Streptomycetaceae</taxon>
        <taxon>Streptomyces</taxon>
    </lineage>
</organism>
<accession>A0A2K8PHB2</accession>
<dbReference type="Proteomes" id="UP000231791">
    <property type="component" value="Chromosome"/>
</dbReference>
<sequence length="53" mass="5502">MGYLIVIGFALAWVGFTIWRERGRPSRGRRSQGDAGSFYGCGGDSSCGGGGGD</sequence>
<evidence type="ECO:0000313" key="2">
    <source>
        <dbReference type="EMBL" id="ATZ26131.1"/>
    </source>
</evidence>
<proteinExistence type="predicted"/>
<dbReference type="EMBL" id="CP024985">
    <property type="protein sequence ID" value="ATZ26131.1"/>
    <property type="molecule type" value="Genomic_DNA"/>
</dbReference>
<dbReference type="GeneID" id="49389119"/>
<dbReference type="AlphaFoldDB" id="A0A2K8PHB2"/>
<gene>
    <name evidence="2" type="ORF">SLAV_21570</name>
</gene>
<feature type="compositionally biased region" description="Gly residues" evidence="1">
    <location>
        <begin position="39"/>
        <end position="53"/>
    </location>
</feature>
<feature type="region of interest" description="Disordered" evidence="1">
    <location>
        <begin position="24"/>
        <end position="53"/>
    </location>
</feature>
<keyword evidence="3" id="KW-1185">Reference proteome</keyword>
<evidence type="ECO:0000313" key="3">
    <source>
        <dbReference type="Proteomes" id="UP000231791"/>
    </source>
</evidence>
<name>A0A2K8PHB2_STRLA</name>
<dbReference type="KEGG" id="slx:SLAV_21570"/>
<evidence type="ECO:0000256" key="1">
    <source>
        <dbReference type="SAM" id="MobiDB-lite"/>
    </source>
</evidence>
<protein>
    <submittedName>
        <fullName evidence="2">Uncharacterized protein</fullName>
    </submittedName>
</protein>